<dbReference type="Gene3D" id="3.30.930.10">
    <property type="entry name" value="Bira Bifunctional Protein, Domain 2"/>
    <property type="match status" value="1"/>
</dbReference>
<dbReference type="Pfam" id="PF21948">
    <property type="entry name" value="LplA-B_cat"/>
    <property type="match status" value="1"/>
</dbReference>
<sequence length="248" mass="26743">MRFLSGPLTGGNQALELAFAHATLRRVSQDRADETVRIYRPTSPVVAFGRRDERLPGFKRAVGSALERGFTPVLRPTGGRAVAYTEAALVVDHTRHEINAVAGQEQRFISFGTMFADMFREWGIDARVGAVPGEYCAGAQSVNARGVVKLVGTAQRVVRDGWLFSSLIVVGDDEPIKEVLSEVYRHLDQDFDEGSVGSLTTEAPGLGIDLVESMVARAIVGDTMATPAARDGATIDLALQLFADHATE</sequence>
<dbReference type="GO" id="GO:0016874">
    <property type="term" value="F:ligase activity"/>
    <property type="evidence" value="ECO:0007669"/>
    <property type="project" value="UniProtKB-KW"/>
</dbReference>
<reference evidence="2 3" key="1">
    <citation type="submission" date="2020-07" db="EMBL/GenBank/DDBJ databases">
        <title>Sequencing the genomes of 1000 actinobacteria strains.</title>
        <authorList>
            <person name="Klenk H.-P."/>
        </authorList>
    </citation>
    <scope>NUCLEOTIDE SEQUENCE [LARGE SCALE GENOMIC DNA]</scope>
    <source>
        <strain evidence="2 3">DSM 21349</strain>
    </source>
</reference>
<dbReference type="InterPro" id="IPR004143">
    <property type="entry name" value="BPL_LPL_catalytic"/>
</dbReference>
<name>A0A7W3P925_9ACTN</name>
<feature type="domain" description="BPL/LPL catalytic" evidence="1">
    <location>
        <begin position="15"/>
        <end position="215"/>
    </location>
</feature>
<dbReference type="InterPro" id="IPR045864">
    <property type="entry name" value="aa-tRNA-synth_II/BPL/LPL"/>
</dbReference>
<dbReference type="EMBL" id="JACGXA010000001">
    <property type="protein sequence ID" value="MBA8803250.1"/>
    <property type="molecule type" value="Genomic_DNA"/>
</dbReference>
<comment type="caution">
    <text evidence="2">The sequence shown here is derived from an EMBL/GenBank/DDBJ whole genome shotgun (WGS) entry which is preliminary data.</text>
</comment>
<organism evidence="2 3">
    <name type="scientific">Nocardioides ginsengisegetis</name>
    <dbReference type="NCBI Taxonomy" id="661491"/>
    <lineage>
        <taxon>Bacteria</taxon>
        <taxon>Bacillati</taxon>
        <taxon>Actinomycetota</taxon>
        <taxon>Actinomycetes</taxon>
        <taxon>Propionibacteriales</taxon>
        <taxon>Nocardioidaceae</taxon>
        <taxon>Nocardioides</taxon>
    </lineage>
</organism>
<dbReference type="SUPFAM" id="SSF55681">
    <property type="entry name" value="Class II aaRS and biotin synthetases"/>
    <property type="match status" value="1"/>
</dbReference>
<evidence type="ECO:0000259" key="1">
    <source>
        <dbReference type="Pfam" id="PF21948"/>
    </source>
</evidence>
<gene>
    <name evidence="2" type="ORF">FB382_001541</name>
</gene>
<evidence type="ECO:0000313" key="3">
    <source>
        <dbReference type="Proteomes" id="UP000580910"/>
    </source>
</evidence>
<proteinExistence type="predicted"/>
<keyword evidence="3" id="KW-1185">Reference proteome</keyword>
<accession>A0A7W3P925</accession>
<protein>
    <submittedName>
        <fullName evidence="2">Lipoate-protein ligase A</fullName>
    </submittedName>
</protein>
<keyword evidence="2" id="KW-0436">Ligase</keyword>
<evidence type="ECO:0000313" key="2">
    <source>
        <dbReference type="EMBL" id="MBA8803250.1"/>
    </source>
</evidence>
<dbReference type="AlphaFoldDB" id="A0A7W3P925"/>
<dbReference type="RefSeq" id="WP_343055524.1">
    <property type="nucleotide sequence ID" value="NZ_JACGXA010000001.1"/>
</dbReference>
<dbReference type="Proteomes" id="UP000580910">
    <property type="component" value="Unassembled WGS sequence"/>
</dbReference>